<evidence type="ECO:0000313" key="1">
    <source>
        <dbReference type="EMBL" id="KAI3722122.1"/>
    </source>
</evidence>
<dbReference type="EMBL" id="CM042014">
    <property type="protein sequence ID" value="KAI3722122.1"/>
    <property type="molecule type" value="Genomic_DNA"/>
</dbReference>
<sequence length="165" mass="18497">MNPWAGPDLVDGETPIETRGKRGEHRPESCADEDTSAAVEEKIVNQDSSSSVEIDRKGKGKMKVDMGNGKLIEEFEEDDWRGKWIMKVDMGKGIMKVDMGKGKLIEEFEEENRKGKGIMKVYIGKGIMKIDMGKGIMKIDMGKGKLIEEFEEDDPSDDDDLNILP</sequence>
<gene>
    <name evidence="1" type="ORF">L2E82_33150</name>
</gene>
<protein>
    <submittedName>
        <fullName evidence="1">Uncharacterized protein</fullName>
    </submittedName>
</protein>
<accession>A0ACB9BJG2</accession>
<proteinExistence type="predicted"/>
<organism evidence="1 2">
    <name type="scientific">Cichorium intybus</name>
    <name type="common">Chicory</name>
    <dbReference type="NCBI Taxonomy" id="13427"/>
    <lineage>
        <taxon>Eukaryota</taxon>
        <taxon>Viridiplantae</taxon>
        <taxon>Streptophyta</taxon>
        <taxon>Embryophyta</taxon>
        <taxon>Tracheophyta</taxon>
        <taxon>Spermatophyta</taxon>
        <taxon>Magnoliopsida</taxon>
        <taxon>eudicotyledons</taxon>
        <taxon>Gunneridae</taxon>
        <taxon>Pentapetalae</taxon>
        <taxon>asterids</taxon>
        <taxon>campanulids</taxon>
        <taxon>Asterales</taxon>
        <taxon>Asteraceae</taxon>
        <taxon>Cichorioideae</taxon>
        <taxon>Cichorieae</taxon>
        <taxon>Cichoriinae</taxon>
        <taxon>Cichorium</taxon>
    </lineage>
</organism>
<comment type="caution">
    <text evidence="1">The sequence shown here is derived from an EMBL/GenBank/DDBJ whole genome shotgun (WGS) entry which is preliminary data.</text>
</comment>
<evidence type="ECO:0000313" key="2">
    <source>
        <dbReference type="Proteomes" id="UP001055811"/>
    </source>
</evidence>
<keyword evidence="2" id="KW-1185">Reference proteome</keyword>
<reference evidence="1 2" key="2">
    <citation type="journal article" date="2022" name="Mol. Ecol. Resour.">
        <title>The genomes of chicory, endive, great burdock and yacon provide insights into Asteraceae paleo-polyploidization history and plant inulin production.</title>
        <authorList>
            <person name="Fan W."/>
            <person name="Wang S."/>
            <person name="Wang H."/>
            <person name="Wang A."/>
            <person name="Jiang F."/>
            <person name="Liu H."/>
            <person name="Zhao H."/>
            <person name="Xu D."/>
            <person name="Zhang Y."/>
        </authorList>
    </citation>
    <scope>NUCLEOTIDE SEQUENCE [LARGE SCALE GENOMIC DNA]</scope>
    <source>
        <strain evidence="2">cv. Punajuju</strain>
        <tissue evidence="1">Leaves</tissue>
    </source>
</reference>
<dbReference type="Proteomes" id="UP001055811">
    <property type="component" value="Linkage Group LG06"/>
</dbReference>
<reference evidence="2" key="1">
    <citation type="journal article" date="2022" name="Mol. Ecol. Resour.">
        <title>The genomes of chicory, endive, great burdock and yacon provide insights into Asteraceae palaeo-polyploidization history and plant inulin production.</title>
        <authorList>
            <person name="Fan W."/>
            <person name="Wang S."/>
            <person name="Wang H."/>
            <person name="Wang A."/>
            <person name="Jiang F."/>
            <person name="Liu H."/>
            <person name="Zhao H."/>
            <person name="Xu D."/>
            <person name="Zhang Y."/>
        </authorList>
    </citation>
    <scope>NUCLEOTIDE SEQUENCE [LARGE SCALE GENOMIC DNA]</scope>
    <source>
        <strain evidence="2">cv. Punajuju</strain>
    </source>
</reference>
<name>A0ACB9BJG2_CICIN</name>